<evidence type="ECO:0000313" key="2">
    <source>
        <dbReference type="EMBL" id="KAG8175929.1"/>
    </source>
</evidence>
<comment type="caution">
    <text evidence="2">The sequence shown here is derived from an EMBL/GenBank/DDBJ whole genome shotgun (WGS) entry which is preliminary data.</text>
</comment>
<proteinExistence type="predicted"/>
<evidence type="ECO:0000256" key="1">
    <source>
        <dbReference type="SAM" id="MobiDB-lite"/>
    </source>
</evidence>
<name>A0AAV6TWR9_9ARAC</name>
<evidence type="ECO:0000313" key="3">
    <source>
        <dbReference type="Proteomes" id="UP000827092"/>
    </source>
</evidence>
<dbReference type="Proteomes" id="UP000827092">
    <property type="component" value="Unassembled WGS sequence"/>
</dbReference>
<organism evidence="2 3">
    <name type="scientific">Oedothorax gibbosus</name>
    <dbReference type="NCBI Taxonomy" id="931172"/>
    <lineage>
        <taxon>Eukaryota</taxon>
        <taxon>Metazoa</taxon>
        <taxon>Ecdysozoa</taxon>
        <taxon>Arthropoda</taxon>
        <taxon>Chelicerata</taxon>
        <taxon>Arachnida</taxon>
        <taxon>Araneae</taxon>
        <taxon>Araneomorphae</taxon>
        <taxon>Entelegynae</taxon>
        <taxon>Araneoidea</taxon>
        <taxon>Linyphiidae</taxon>
        <taxon>Erigoninae</taxon>
        <taxon>Oedothorax</taxon>
    </lineage>
</organism>
<reference evidence="2 3" key="1">
    <citation type="journal article" date="2022" name="Nat. Ecol. Evol.">
        <title>A masculinizing supergene underlies an exaggerated male reproductive morph in a spider.</title>
        <authorList>
            <person name="Hendrickx F."/>
            <person name="De Corte Z."/>
            <person name="Sonet G."/>
            <person name="Van Belleghem S.M."/>
            <person name="Kostlbacher S."/>
            <person name="Vangestel C."/>
        </authorList>
    </citation>
    <scope>NUCLEOTIDE SEQUENCE [LARGE SCALE GENOMIC DNA]</scope>
    <source>
        <strain evidence="2">W744_W776</strain>
    </source>
</reference>
<keyword evidence="3" id="KW-1185">Reference proteome</keyword>
<gene>
    <name evidence="2" type="ORF">JTE90_015032</name>
</gene>
<accession>A0AAV6TWR9</accession>
<sequence>MSIYLTDADQELYKNFPVVISERKMKFDDEKVFCKEAEVGLTNACAQALKNRHARHRWVPTCEHGRLKSIGTSKWLKSRAKFTGASHDIAARRVGPMPGASSSSHK</sequence>
<feature type="region of interest" description="Disordered" evidence="1">
    <location>
        <begin position="87"/>
        <end position="106"/>
    </location>
</feature>
<dbReference type="EMBL" id="JAFNEN010000939">
    <property type="protein sequence ID" value="KAG8175929.1"/>
    <property type="molecule type" value="Genomic_DNA"/>
</dbReference>
<dbReference type="AlphaFoldDB" id="A0AAV6TWR9"/>
<protein>
    <submittedName>
        <fullName evidence="2">Uncharacterized protein</fullName>
    </submittedName>
</protein>